<accession>A0ABP6TNY6</accession>
<evidence type="ECO:0000313" key="1">
    <source>
        <dbReference type="EMBL" id="GAA3496228.1"/>
    </source>
</evidence>
<dbReference type="EMBL" id="BAAAXF010000023">
    <property type="protein sequence ID" value="GAA3496228.1"/>
    <property type="molecule type" value="Genomic_DNA"/>
</dbReference>
<reference evidence="2" key="1">
    <citation type="journal article" date="2019" name="Int. J. Syst. Evol. Microbiol.">
        <title>The Global Catalogue of Microorganisms (GCM) 10K type strain sequencing project: providing services to taxonomists for standard genome sequencing and annotation.</title>
        <authorList>
            <consortium name="The Broad Institute Genomics Platform"/>
            <consortium name="The Broad Institute Genome Sequencing Center for Infectious Disease"/>
            <person name="Wu L."/>
            <person name="Ma J."/>
        </authorList>
    </citation>
    <scope>NUCLEOTIDE SEQUENCE [LARGE SCALE GENOMIC DNA]</scope>
    <source>
        <strain evidence="2">JCM 4816</strain>
    </source>
</reference>
<gene>
    <name evidence="1" type="ORF">GCM10019016_033290</name>
</gene>
<evidence type="ECO:0000313" key="2">
    <source>
        <dbReference type="Proteomes" id="UP001501455"/>
    </source>
</evidence>
<organism evidence="1 2">
    <name type="scientific">Streptomyces prasinosporus</name>
    <dbReference type="NCBI Taxonomy" id="68256"/>
    <lineage>
        <taxon>Bacteria</taxon>
        <taxon>Bacillati</taxon>
        <taxon>Actinomycetota</taxon>
        <taxon>Actinomycetes</taxon>
        <taxon>Kitasatosporales</taxon>
        <taxon>Streptomycetaceae</taxon>
        <taxon>Streptomyces</taxon>
        <taxon>Streptomyces albogriseolus group</taxon>
    </lineage>
</organism>
<comment type="caution">
    <text evidence="1">The sequence shown here is derived from an EMBL/GenBank/DDBJ whole genome shotgun (WGS) entry which is preliminary data.</text>
</comment>
<keyword evidence="2" id="KW-1185">Reference proteome</keyword>
<proteinExistence type="predicted"/>
<sequence length="89" mass="9603">MTSVPCPARTAVRRGRVAGLRWVGGRGCGPSGRSDETERLSGRSALSFLADGSVPRDASYLDVDFGVKTSRRSRRSEDRAGWVRVSGCM</sequence>
<dbReference type="Proteomes" id="UP001501455">
    <property type="component" value="Unassembled WGS sequence"/>
</dbReference>
<name>A0ABP6TNY6_9ACTN</name>
<protein>
    <submittedName>
        <fullName evidence="1">Uncharacterized protein</fullName>
    </submittedName>
</protein>